<dbReference type="InterPro" id="IPR008554">
    <property type="entry name" value="Glutaredoxin-like"/>
</dbReference>
<dbReference type="EMBL" id="FPJW01000008">
    <property type="protein sequence ID" value="SFX63371.1"/>
    <property type="molecule type" value="Genomic_DNA"/>
</dbReference>
<sequence>MNTSSLHLTLYTTAGCHLCDKALALLNPWLQQGVSLALVDIAEDELLMARYGVRIPVLAAPEGQELGWPFTAAELQDWLKSLPV</sequence>
<evidence type="ECO:0000313" key="1">
    <source>
        <dbReference type="EMBL" id="SFX63371.1"/>
    </source>
</evidence>
<reference evidence="1 2" key="1">
    <citation type="submission" date="2016-11" db="EMBL/GenBank/DDBJ databases">
        <authorList>
            <person name="Jaros S."/>
            <person name="Januszkiewicz K."/>
            <person name="Wedrychowicz H."/>
        </authorList>
    </citation>
    <scope>NUCLEOTIDE SEQUENCE [LARGE SCALE GENOMIC DNA]</scope>
    <source>
        <strain evidence="1 2">DSM 21637</strain>
    </source>
</reference>
<name>A0A1K1YPK0_9GAMM</name>
<protein>
    <submittedName>
        <fullName evidence="1">Glutaredoxin</fullName>
    </submittedName>
</protein>
<dbReference type="SUPFAM" id="SSF52833">
    <property type="entry name" value="Thioredoxin-like"/>
    <property type="match status" value="1"/>
</dbReference>
<dbReference type="InterPro" id="IPR052565">
    <property type="entry name" value="Glutaredoxin-like_YDR286C"/>
</dbReference>
<dbReference type="PANTHER" id="PTHR33558">
    <property type="entry name" value="GLUTAREDOXIN-LIKE PROTEIN C5ORF63 HOMOLOG"/>
    <property type="match status" value="1"/>
</dbReference>
<dbReference type="Gene3D" id="3.40.30.10">
    <property type="entry name" value="Glutaredoxin"/>
    <property type="match status" value="1"/>
</dbReference>
<gene>
    <name evidence="1" type="ORF">SAMN02745752_02333</name>
</gene>
<organism evidence="1 2">
    <name type="scientific">Marinospirillum alkaliphilum DSM 21637</name>
    <dbReference type="NCBI Taxonomy" id="1122209"/>
    <lineage>
        <taxon>Bacteria</taxon>
        <taxon>Pseudomonadati</taxon>
        <taxon>Pseudomonadota</taxon>
        <taxon>Gammaproteobacteria</taxon>
        <taxon>Oceanospirillales</taxon>
        <taxon>Oceanospirillaceae</taxon>
        <taxon>Marinospirillum</taxon>
    </lineage>
</organism>
<dbReference type="RefSeq" id="WP_245770439.1">
    <property type="nucleotide sequence ID" value="NZ_FPJW01000008.1"/>
</dbReference>
<dbReference type="InterPro" id="IPR036249">
    <property type="entry name" value="Thioredoxin-like_sf"/>
</dbReference>
<proteinExistence type="predicted"/>
<dbReference type="AlphaFoldDB" id="A0A1K1YPK0"/>
<dbReference type="Pfam" id="PF05768">
    <property type="entry name" value="Glrx-like"/>
    <property type="match status" value="1"/>
</dbReference>
<keyword evidence="2" id="KW-1185">Reference proteome</keyword>
<evidence type="ECO:0000313" key="2">
    <source>
        <dbReference type="Proteomes" id="UP000182350"/>
    </source>
</evidence>
<dbReference type="STRING" id="1122209.SAMN02745752_02333"/>
<dbReference type="Proteomes" id="UP000182350">
    <property type="component" value="Unassembled WGS sequence"/>
</dbReference>
<dbReference type="PANTHER" id="PTHR33558:SF1">
    <property type="entry name" value="GLUTAREDOXIN-LIKE PROTEIN C5ORF63 HOMOLOG"/>
    <property type="match status" value="1"/>
</dbReference>
<accession>A0A1K1YPK0</accession>